<reference evidence="4" key="1">
    <citation type="journal article" date="2020" name="Stud. Mycol.">
        <title>101 Dothideomycetes genomes: a test case for predicting lifestyles and emergence of pathogens.</title>
        <authorList>
            <person name="Haridas S."/>
            <person name="Albert R."/>
            <person name="Binder M."/>
            <person name="Bloem J."/>
            <person name="Labutti K."/>
            <person name="Salamov A."/>
            <person name="Andreopoulos B."/>
            <person name="Baker S."/>
            <person name="Barry K."/>
            <person name="Bills G."/>
            <person name="Bluhm B."/>
            <person name="Cannon C."/>
            <person name="Castanera R."/>
            <person name="Culley D."/>
            <person name="Daum C."/>
            <person name="Ezra D."/>
            <person name="Gonzalez J."/>
            <person name="Henrissat B."/>
            <person name="Kuo A."/>
            <person name="Liang C."/>
            <person name="Lipzen A."/>
            <person name="Lutzoni F."/>
            <person name="Magnuson J."/>
            <person name="Mondo S."/>
            <person name="Nolan M."/>
            <person name="Ohm R."/>
            <person name="Pangilinan J."/>
            <person name="Park H.-J."/>
            <person name="Ramirez L."/>
            <person name="Alfaro M."/>
            <person name="Sun H."/>
            <person name="Tritt A."/>
            <person name="Yoshinaga Y."/>
            <person name="Zwiers L.-H."/>
            <person name="Turgeon B."/>
            <person name="Goodwin S."/>
            <person name="Spatafora J."/>
            <person name="Crous P."/>
            <person name="Grigoriev I."/>
        </authorList>
    </citation>
    <scope>NUCLEOTIDE SEQUENCE</scope>
    <source>
        <strain evidence="4">CBS 119687</strain>
    </source>
</reference>
<gene>
    <name evidence="4" type="ORF">P153DRAFT_425544</name>
</gene>
<proteinExistence type="predicted"/>
<evidence type="ECO:0000313" key="4">
    <source>
        <dbReference type="EMBL" id="KAF2125731.1"/>
    </source>
</evidence>
<dbReference type="InterPro" id="IPR020084">
    <property type="entry name" value="NUDIX_hydrolase_CS"/>
</dbReference>
<evidence type="ECO:0000256" key="1">
    <source>
        <dbReference type="ARBA" id="ARBA00022801"/>
    </source>
</evidence>
<dbReference type="InterPro" id="IPR000086">
    <property type="entry name" value="NUDIX_hydrolase_dom"/>
</dbReference>
<organism evidence="4 5">
    <name type="scientific">Dothidotthia symphoricarpi CBS 119687</name>
    <dbReference type="NCBI Taxonomy" id="1392245"/>
    <lineage>
        <taxon>Eukaryota</taxon>
        <taxon>Fungi</taxon>
        <taxon>Dikarya</taxon>
        <taxon>Ascomycota</taxon>
        <taxon>Pezizomycotina</taxon>
        <taxon>Dothideomycetes</taxon>
        <taxon>Pleosporomycetidae</taxon>
        <taxon>Pleosporales</taxon>
        <taxon>Dothidotthiaceae</taxon>
        <taxon>Dothidotthia</taxon>
    </lineage>
</organism>
<feature type="region of interest" description="Disordered" evidence="2">
    <location>
        <begin position="55"/>
        <end position="100"/>
    </location>
</feature>
<dbReference type="GeneID" id="54412980"/>
<evidence type="ECO:0000313" key="5">
    <source>
        <dbReference type="Proteomes" id="UP000799771"/>
    </source>
</evidence>
<name>A0A6A6A556_9PLEO</name>
<dbReference type="PROSITE" id="PS51462">
    <property type="entry name" value="NUDIX"/>
    <property type="match status" value="1"/>
</dbReference>
<protein>
    <recommendedName>
        <fullName evidence="3">Nudix hydrolase domain-containing protein</fullName>
    </recommendedName>
</protein>
<dbReference type="AlphaFoldDB" id="A0A6A6A556"/>
<keyword evidence="1" id="KW-0378">Hydrolase</keyword>
<accession>A0A6A6A556</accession>
<dbReference type="InterPro" id="IPR015797">
    <property type="entry name" value="NUDIX_hydrolase-like_dom_sf"/>
</dbReference>
<dbReference type="RefSeq" id="XP_033520123.1">
    <property type="nucleotide sequence ID" value="XM_033672548.1"/>
</dbReference>
<dbReference type="Proteomes" id="UP000799771">
    <property type="component" value="Unassembled WGS sequence"/>
</dbReference>
<dbReference type="SUPFAM" id="SSF55811">
    <property type="entry name" value="Nudix"/>
    <property type="match status" value="1"/>
</dbReference>
<evidence type="ECO:0000256" key="2">
    <source>
        <dbReference type="SAM" id="MobiDB-lite"/>
    </source>
</evidence>
<dbReference type="PROSITE" id="PS00893">
    <property type="entry name" value="NUDIX_BOX"/>
    <property type="match status" value="1"/>
</dbReference>
<dbReference type="Gene3D" id="3.90.79.10">
    <property type="entry name" value="Nucleoside Triphosphate Pyrophosphohydrolase"/>
    <property type="match status" value="1"/>
</dbReference>
<feature type="compositionally biased region" description="Basic and acidic residues" evidence="2">
    <location>
        <begin position="59"/>
        <end position="81"/>
    </location>
</feature>
<dbReference type="OrthoDB" id="10259236at2759"/>
<keyword evidence="5" id="KW-1185">Reference proteome</keyword>
<dbReference type="CDD" id="cd02883">
    <property type="entry name" value="NUDIX_Hydrolase"/>
    <property type="match status" value="1"/>
</dbReference>
<dbReference type="GO" id="GO:0016787">
    <property type="term" value="F:hydrolase activity"/>
    <property type="evidence" value="ECO:0007669"/>
    <property type="project" value="UniProtKB-KW"/>
</dbReference>
<evidence type="ECO:0000259" key="3">
    <source>
        <dbReference type="PROSITE" id="PS51462"/>
    </source>
</evidence>
<feature type="domain" description="Nudix hydrolase" evidence="3">
    <location>
        <begin position="23"/>
        <end position="172"/>
    </location>
</feature>
<dbReference type="EMBL" id="ML977515">
    <property type="protein sequence ID" value="KAF2125731.1"/>
    <property type="molecule type" value="Genomic_DNA"/>
</dbReference>
<sequence length="239" mass="26496">MSTNTNTPRSSFPPIIAQFSGNDLVVGAGVAIFHIATGRVVICSAEDRRGTTYYFLPKGRRDSGEESGRGAEREGYEESGYRNRLLPLPTKHRQPEAHPRVSTPMLTAEPVWMQLMPMGSIQYVLYWYIAETLPPGLEKDLETEAGAAYKPPPPYPRNLSLRDRVAMEPEGYEPLHHEGTGVDAEEQTYKSELVSVEEAVKRLGRRGVSADVVLRGWKGIQDRYAMEDAATSESPEATG</sequence>